<dbReference type="Proteomes" id="UP000276133">
    <property type="component" value="Unassembled WGS sequence"/>
</dbReference>
<dbReference type="AlphaFoldDB" id="A0A3M7S2F8"/>
<accession>A0A3M7S2F8</accession>
<reference evidence="1 2" key="1">
    <citation type="journal article" date="2018" name="Sci. Rep.">
        <title>Genomic signatures of local adaptation to the degree of environmental predictability in rotifers.</title>
        <authorList>
            <person name="Franch-Gras L."/>
            <person name="Hahn C."/>
            <person name="Garcia-Roger E.M."/>
            <person name="Carmona M.J."/>
            <person name="Serra M."/>
            <person name="Gomez A."/>
        </authorList>
    </citation>
    <scope>NUCLEOTIDE SEQUENCE [LARGE SCALE GENOMIC DNA]</scope>
    <source>
        <strain evidence="1">HYR1</strain>
    </source>
</reference>
<comment type="caution">
    <text evidence="1">The sequence shown here is derived from an EMBL/GenBank/DDBJ whole genome shotgun (WGS) entry which is preliminary data.</text>
</comment>
<dbReference type="InterPro" id="IPR036734">
    <property type="entry name" value="Neur_chan_lig-bd_sf"/>
</dbReference>
<dbReference type="EMBL" id="REGN01002161">
    <property type="protein sequence ID" value="RNA29805.1"/>
    <property type="molecule type" value="Genomic_DNA"/>
</dbReference>
<dbReference type="OrthoDB" id="5975154at2759"/>
<dbReference type="GO" id="GO:0005230">
    <property type="term" value="F:extracellular ligand-gated monoatomic ion channel activity"/>
    <property type="evidence" value="ECO:0007669"/>
    <property type="project" value="InterPro"/>
</dbReference>
<keyword evidence="2" id="KW-1185">Reference proteome</keyword>
<proteinExistence type="predicted"/>
<evidence type="ECO:0000313" key="2">
    <source>
        <dbReference type="Proteomes" id="UP000276133"/>
    </source>
</evidence>
<name>A0A3M7S2F8_BRAPC</name>
<sequence length="74" mass="8750">MSTEKPKKSRPAPIRIECKIIFVRIIEVDSKNEKFNAECVVECAWNDDKLMKALLDPELPNKRKYIFNFFSLLF</sequence>
<evidence type="ECO:0000313" key="1">
    <source>
        <dbReference type="EMBL" id="RNA29805.1"/>
    </source>
</evidence>
<gene>
    <name evidence="1" type="ORF">BpHYR1_053178</name>
</gene>
<dbReference type="GO" id="GO:0016020">
    <property type="term" value="C:membrane"/>
    <property type="evidence" value="ECO:0007669"/>
    <property type="project" value="InterPro"/>
</dbReference>
<protein>
    <submittedName>
        <fullName evidence="1">Uncharacterized protein</fullName>
    </submittedName>
</protein>
<organism evidence="1 2">
    <name type="scientific">Brachionus plicatilis</name>
    <name type="common">Marine rotifer</name>
    <name type="synonym">Brachionus muelleri</name>
    <dbReference type="NCBI Taxonomy" id="10195"/>
    <lineage>
        <taxon>Eukaryota</taxon>
        <taxon>Metazoa</taxon>
        <taxon>Spiralia</taxon>
        <taxon>Gnathifera</taxon>
        <taxon>Rotifera</taxon>
        <taxon>Eurotatoria</taxon>
        <taxon>Monogononta</taxon>
        <taxon>Pseudotrocha</taxon>
        <taxon>Ploima</taxon>
        <taxon>Brachionidae</taxon>
        <taxon>Brachionus</taxon>
    </lineage>
</organism>
<dbReference type="Gene3D" id="2.70.170.10">
    <property type="entry name" value="Neurotransmitter-gated ion-channel ligand-binding domain"/>
    <property type="match status" value="1"/>
</dbReference>